<feature type="signal peptide" evidence="8">
    <location>
        <begin position="1"/>
        <end position="31"/>
    </location>
</feature>
<dbReference type="PANTHER" id="PTHR43806">
    <property type="entry name" value="PEPTIDASE S8"/>
    <property type="match status" value="1"/>
</dbReference>
<feature type="domain" description="Fervidolysin-like N-terminal prodomain" evidence="10">
    <location>
        <begin position="54"/>
        <end position="129"/>
    </location>
</feature>
<evidence type="ECO:0000256" key="3">
    <source>
        <dbReference type="ARBA" id="ARBA00022525"/>
    </source>
</evidence>
<dbReference type="InterPro" id="IPR023828">
    <property type="entry name" value="Peptidase_S8_Ser-AS"/>
</dbReference>
<evidence type="ECO:0000313" key="11">
    <source>
        <dbReference type="EMBL" id="PIW16841.1"/>
    </source>
</evidence>
<evidence type="ECO:0000256" key="2">
    <source>
        <dbReference type="ARBA" id="ARBA00011073"/>
    </source>
</evidence>
<evidence type="ECO:0000256" key="6">
    <source>
        <dbReference type="ARBA" id="ARBA00022825"/>
    </source>
</evidence>
<feature type="active site" description="Charge relay system" evidence="7">
    <location>
        <position position="207"/>
    </location>
</feature>
<sequence length="430" mass="45426">MTMKKQLMQNFKKTMTAALAGISLVACGRMAPELTLSAPSNTLPTAAVSRLNRASAARAQYVPGQVIVSFKTRTHPTLLQQFAQAHGLRLLKVSPMGEALYQQLNPAMATAQVMNSLKQDPYVQYAGPNPVYTNKFTVNDPRSSEQKGLGIIGMGKAWDLSLGDPRVIIAVIDSGADLSHPDLRANLVSGYNVLSQGQTPPQDDNGHGTHASGIAAAVGDNREGVSGTCPRCKLMPVKALDAEGAGNAFDVAIGIVWAVDHGAQVINMSLGGPQSDPTLERAVRYAFSRNVPVVVAAGNESTNELRYPAAIPGVISVGAVDNSRQLAGFSNFGSWVSVVAPGVQILSTMPQTSVYMTQNEGYQTQYDFMDGTSMAAPIVAGLVGLIRSRHPQLTPAQIKTRLEGTAIDLGAPGFDEQFGNGMIDGPRALL</sequence>
<evidence type="ECO:0000256" key="8">
    <source>
        <dbReference type="SAM" id="SignalP"/>
    </source>
</evidence>
<comment type="similarity">
    <text evidence="2 7">Belongs to the peptidase S8 family.</text>
</comment>
<keyword evidence="4 7" id="KW-0645">Protease</keyword>
<dbReference type="InterPro" id="IPR054399">
    <property type="entry name" value="Fervidolysin-like_N_prodom"/>
</dbReference>
<feature type="active site" description="Charge relay system" evidence="7">
    <location>
        <position position="173"/>
    </location>
</feature>
<evidence type="ECO:0000259" key="9">
    <source>
        <dbReference type="Pfam" id="PF00082"/>
    </source>
</evidence>
<comment type="subcellular location">
    <subcellularLocation>
        <location evidence="1">Secreted</location>
    </subcellularLocation>
</comment>
<feature type="active site" description="Charge relay system" evidence="7">
    <location>
        <position position="373"/>
    </location>
</feature>
<dbReference type="PROSITE" id="PS51257">
    <property type="entry name" value="PROKAR_LIPOPROTEIN"/>
    <property type="match status" value="1"/>
</dbReference>
<organism evidence="11 12">
    <name type="scientific">bacterium (Candidatus Blackallbacteria) CG17_big_fil_post_rev_8_21_14_2_50_48_46</name>
    <dbReference type="NCBI Taxonomy" id="2014261"/>
    <lineage>
        <taxon>Bacteria</taxon>
        <taxon>Candidatus Blackallbacteria</taxon>
    </lineage>
</organism>
<dbReference type="SUPFAM" id="SSF52743">
    <property type="entry name" value="Subtilisin-like"/>
    <property type="match status" value="1"/>
</dbReference>
<dbReference type="InterPro" id="IPR015500">
    <property type="entry name" value="Peptidase_S8_subtilisin-rel"/>
</dbReference>
<protein>
    <submittedName>
        <fullName evidence="11">Peptidase S8</fullName>
    </submittedName>
</protein>
<evidence type="ECO:0000256" key="1">
    <source>
        <dbReference type="ARBA" id="ARBA00004613"/>
    </source>
</evidence>
<evidence type="ECO:0000313" key="12">
    <source>
        <dbReference type="Proteomes" id="UP000231019"/>
    </source>
</evidence>
<dbReference type="CDD" id="cd07484">
    <property type="entry name" value="Peptidases_S8_Thermitase_like"/>
    <property type="match status" value="1"/>
</dbReference>
<feature type="domain" description="Peptidase S8/S53" evidence="9">
    <location>
        <begin position="167"/>
        <end position="421"/>
    </location>
</feature>
<dbReference type="GO" id="GO:0004252">
    <property type="term" value="F:serine-type endopeptidase activity"/>
    <property type="evidence" value="ECO:0007669"/>
    <property type="project" value="UniProtKB-UniRule"/>
</dbReference>
<dbReference type="InterPro" id="IPR034084">
    <property type="entry name" value="Thermitase-like_dom"/>
</dbReference>
<dbReference type="GO" id="GO:0006508">
    <property type="term" value="P:proteolysis"/>
    <property type="evidence" value="ECO:0007669"/>
    <property type="project" value="UniProtKB-KW"/>
</dbReference>
<dbReference type="EMBL" id="PFFQ01000034">
    <property type="protein sequence ID" value="PIW16841.1"/>
    <property type="molecule type" value="Genomic_DNA"/>
</dbReference>
<dbReference type="GO" id="GO:0005576">
    <property type="term" value="C:extracellular region"/>
    <property type="evidence" value="ECO:0007669"/>
    <property type="project" value="UniProtKB-SubCell"/>
</dbReference>
<dbReference type="Pfam" id="PF22148">
    <property type="entry name" value="Fervidolysin_NPro-like"/>
    <property type="match status" value="1"/>
</dbReference>
<dbReference type="Pfam" id="PF00082">
    <property type="entry name" value="Peptidase_S8"/>
    <property type="match status" value="1"/>
</dbReference>
<evidence type="ECO:0000259" key="10">
    <source>
        <dbReference type="Pfam" id="PF22148"/>
    </source>
</evidence>
<dbReference type="Gene3D" id="3.40.50.200">
    <property type="entry name" value="Peptidase S8/S53 domain"/>
    <property type="match status" value="1"/>
</dbReference>
<dbReference type="PROSITE" id="PS00138">
    <property type="entry name" value="SUBTILASE_SER"/>
    <property type="match status" value="1"/>
</dbReference>
<name>A0A2M7G4Y1_9BACT</name>
<evidence type="ECO:0000256" key="5">
    <source>
        <dbReference type="ARBA" id="ARBA00022801"/>
    </source>
</evidence>
<dbReference type="PRINTS" id="PR00723">
    <property type="entry name" value="SUBTILISIN"/>
</dbReference>
<dbReference type="InterPro" id="IPR000209">
    <property type="entry name" value="Peptidase_S8/S53_dom"/>
</dbReference>
<gene>
    <name evidence="11" type="ORF">COW36_11200</name>
</gene>
<dbReference type="AlphaFoldDB" id="A0A2M7G4Y1"/>
<keyword evidence="3" id="KW-0964">Secreted</keyword>
<accession>A0A2M7G4Y1</accession>
<dbReference type="InterPro" id="IPR036852">
    <property type="entry name" value="Peptidase_S8/S53_dom_sf"/>
</dbReference>
<dbReference type="PROSITE" id="PS51892">
    <property type="entry name" value="SUBTILASE"/>
    <property type="match status" value="1"/>
</dbReference>
<evidence type="ECO:0000256" key="4">
    <source>
        <dbReference type="ARBA" id="ARBA00022670"/>
    </source>
</evidence>
<keyword evidence="6 7" id="KW-0720">Serine protease</keyword>
<proteinExistence type="inferred from homology"/>
<keyword evidence="8" id="KW-0732">Signal</keyword>
<dbReference type="Proteomes" id="UP000231019">
    <property type="component" value="Unassembled WGS sequence"/>
</dbReference>
<dbReference type="PANTHER" id="PTHR43806:SF11">
    <property type="entry name" value="CEREVISIN-RELATED"/>
    <property type="match status" value="1"/>
</dbReference>
<feature type="chain" id="PRO_5014708259" evidence="8">
    <location>
        <begin position="32"/>
        <end position="430"/>
    </location>
</feature>
<comment type="caution">
    <text evidence="11">The sequence shown here is derived from an EMBL/GenBank/DDBJ whole genome shotgun (WGS) entry which is preliminary data.</text>
</comment>
<keyword evidence="5 7" id="KW-0378">Hydrolase</keyword>
<dbReference type="InterPro" id="IPR050131">
    <property type="entry name" value="Peptidase_S8_subtilisin-like"/>
</dbReference>
<evidence type="ECO:0000256" key="7">
    <source>
        <dbReference type="PROSITE-ProRule" id="PRU01240"/>
    </source>
</evidence>
<reference evidence="11 12" key="1">
    <citation type="submission" date="2017-09" db="EMBL/GenBank/DDBJ databases">
        <title>Depth-based differentiation of microbial function through sediment-hosted aquifers and enrichment of novel symbionts in the deep terrestrial subsurface.</title>
        <authorList>
            <person name="Probst A.J."/>
            <person name="Ladd B."/>
            <person name="Jarett J.K."/>
            <person name="Geller-Mcgrath D.E."/>
            <person name="Sieber C.M."/>
            <person name="Emerson J.B."/>
            <person name="Anantharaman K."/>
            <person name="Thomas B.C."/>
            <person name="Malmstrom R."/>
            <person name="Stieglmeier M."/>
            <person name="Klingl A."/>
            <person name="Woyke T."/>
            <person name="Ryan C.M."/>
            <person name="Banfield J.F."/>
        </authorList>
    </citation>
    <scope>NUCLEOTIDE SEQUENCE [LARGE SCALE GENOMIC DNA]</scope>
    <source>
        <strain evidence="11">CG17_big_fil_post_rev_8_21_14_2_50_48_46</strain>
    </source>
</reference>